<dbReference type="GeneID" id="111300862"/>
<dbReference type="KEGG" id="dzi:111300862"/>
<dbReference type="PROSITE" id="PS50181">
    <property type="entry name" value="FBOX"/>
    <property type="match status" value="1"/>
</dbReference>
<dbReference type="Proteomes" id="UP000515121">
    <property type="component" value="Unplaced"/>
</dbReference>
<evidence type="ECO:0000313" key="2">
    <source>
        <dbReference type="Proteomes" id="UP000515121"/>
    </source>
</evidence>
<proteinExistence type="predicted"/>
<dbReference type="Pfam" id="PF00646">
    <property type="entry name" value="F-box"/>
    <property type="match status" value="1"/>
</dbReference>
<sequence>MASIPTPIIFDILVRLPIKPLARFKSLNKLCRSFIKDPHFIYTHLKNSTASKVNDLCLILSCVGLRNLNGIIHFLTVRADIDEQAVVEFSAPVSLDSYQVLPSCNGLVCFYGLHGCVHVCNPSTKDIVRLPDIDAEGFRSLSCGFGFDEMSGKYKVIKFFEPLEANPFVDNLNRIEIFTMGNDSWRTIRYHSCFRFLHYQPPVFAGGFFYWINAADSNPDGPSSFSIVSFDIGNEIFEAISPPESISKKNWFNLYLVELRGKPCLVDLDYELDEDRKRMDIWIFKSNVVEKKEHWVKETIVHQSEPIDSTRPVAFVNGEEILLHGFIKGLGHLNSYNLQTGCFRQLKIKGIPSQYCYTSNHVESLFPVDH</sequence>
<dbReference type="AlphaFoldDB" id="A0A6P5ZI25"/>
<keyword evidence="2" id="KW-1185">Reference proteome</keyword>
<dbReference type="Pfam" id="PF08268">
    <property type="entry name" value="FBA_3"/>
    <property type="match status" value="1"/>
</dbReference>
<accession>A0A6P5ZI25</accession>
<evidence type="ECO:0000259" key="1">
    <source>
        <dbReference type="PROSITE" id="PS50181"/>
    </source>
</evidence>
<dbReference type="InterPro" id="IPR001810">
    <property type="entry name" value="F-box_dom"/>
</dbReference>
<dbReference type="NCBIfam" id="TIGR01640">
    <property type="entry name" value="F_box_assoc_1"/>
    <property type="match status" value="1"/>
</dbReference>
<dbReference type="InterPro" id="IPR013187">
    <property type="entry name" value="F-box-assoc_dom_typ3"/>
</dbReference>
<dbReference type="InterPro" id="IPR036047">
    <property type="entry name" value="F-box-like_dom_sf"/>
</dbReference>
<dbReference type="PANTHER" id="PTHR31111">
    <property type="entry name" value="BNAA05G37150D PROTEIN-RELATED"/>
    <property type="match status" value="1"/>
</dbReference>
<dbReference type="InterPro" id="IPR017451">
    <property type="entry name" value="F-box-assoc_interact_dom"/>
</dbReference>
<dbReference type="SUPFAM" id="SSF81383">
    <property type="entry name" value="F-box domain"/>
    <property type="match status" value="1"/>
</dbReference>
<protein>
    <submittedName>
        <fullName evidence="3">F-box protein At2g02030</fullName>
    </submittedName>
</protein>
<gene>
    <name evidence="3" type="primary">LOC111300862</name>
</gene>
<evidence type="ECO:0000313" key="3">
    <source>
        <dbReference type="RefSeq" id="XP_022752197.1"/>
    </source>
</evidence>
<dbReference type="PANTHER" id="PTHR31111:SF138">
    <property type="entry name" value="F-BOX ASSOCIATED DOMAIN-CONTAINING PROTEIN"/>
    <property type="match status" value="1"/>
</dbReference>
<name>A0A6P5ZI25_DURZI</name>
<reference evidence="3" key="1">
    <citation type="submission" date="2025-08" db="UniProtKB">
        <authorList>
            <consortium name="RefSeq"/>
        </authorList>
    </citation>
    <scope>IDENTIFICATION</scope>
    <source>
        <tissue evidence="3">Fruit stalk</tissue>
    </source>
</reference>
<feature type="domain" description="F-box" evidence="1">
    <location>
        <begin position="1"/>
        <end position="45"/>
    </location>
</feature>
<organism evidence="2 3">
    <name type="scientific">Durio zibethinus</name>
    <name type="common">Durian</name>
    <dbReference type="NCBI Taxonomy" id="66656"/>
    <lineage>
        <taxon>Eukaryota</taxon>
        <taxon>Viridiplantae</taxon>
        <taxon>Streptophyta</taxon>
        <taxon>Embryophyta</taxon>
        <taxon>Tracheophyta</taxon>
        <taxon>Spermatophyta</taxon>
        <taxon>Magnoliopsida</taxon>
        <taxon>eudicotyledons</taxon>
        <taxon>Gunneridae</taxon>
        <taxon>Pentapetalae</taxon>
        <taxon>rosids</taxon>
        <taxon>malvids</taxon>
        <taxon>Malvales</taxon>
        <taxon>Malvaceae</taxon>
        <taxon>Helicteroideae</taxon>
        <taxon>Durio</taxon>
    </lineage>
</organism>
<dbReference type="OrthoDB" id="5319261at2759"/>
<dbReference type="RefSeq" id="XP_022752197.1">
    <property type="nucleotide sequence ID" value="XM_022896462.1"/>
</dbReference>